<accession>A0A1I7WCA5</accession>
<dbReference type="WBParaSite" id="Hba_02308">
    <property type="protein sequence ID" value="Hba_02308"/>
    <property type="gene ID" value="Hba_02308"/>
</dbReference>
<reference evidence="2" key="1">
    <citation type="submission" date="2016-11" db="UniProtKB">
        <authorList>
            <consortium name="WormBaseParasite"/>
        </authorList>
    </citation>
    <scope>IDENTIFICATION</scope>
</reference>
<sequence length="419" mass="48356">MASNNTASLDEIRSIFCSTVSMITVWRTLKANPFIRRKRMRKCPTLTADLKRTNMDFYVLFHSGHLQWRKEILPQFAIEFSSYWRDLRKECSNEYNHNISSCHACAWGVRKKEQSTHQTRRVSDVRELVEIYRGFCDKLLMEADSFDDDWDVNFESNSDDSFNESVTMSGVFPTSQTDRRLRSTSKLLLKNEIKSIEHSLCEDSSVNNLPIDSFELKFNAQVSSPDVNIKGITCQEIYNNDSSTERFGPIKDEFNSHHSWILNEDILRNDVRSLRNILQAAVVNKTFSATDVERAVAICSMTTSFDCIASVLSGGLRRIITDPNDVDKQVLTAIFKLVAKSKYNSEVYVRARSCLLMQNLLSAGIEEDEVYETDEYDGGNMNILLWLYLFSDLIYLGSKQLVSYYSVFYMQYIVIFNIK</sequence>
<name>A0A1I7WCA5_HETBA</name>
<proteinExistence type="predicted"/>
<evidence type="ECO:0000313" key="1">
    <source>
        <dbReference type="Proteomes" id="UP000095283"/>
    </source>
</evidence>
<dbReference type="Proteomes" id="UP000095283">
    <property type="component" value="Unplaced"/>
</dbReference>
<organism evidence="1 2">
    <name type="scientific">Heterorhabditis bacteriophora</name>
    <name type="common">Entomopathogenic nematode worm</name>
    <dbReference type="NCBI Taxonomy" id="37862"/>
    <lineage>
        <taxon>Eukaryota</taxon>
        <taxon>Metazoa</taxon>
        <taxon>Ecdysozoa</taxon>
        <taxon>Nematoda</taxon>
        <taxon>Chromadorea</taxon>
        <taxon>Rhabditida</taxon>
        <taxon>Rhabditina</taxon>
        <taxon>Rhabditomorpha</taxon>
        <taxon>Strongyloidea</taxon>
        <taxon>Heterorhabditidae</taxon>
        <taxon>Heterorhabditis</taxon>
    </lineage>
</organism>
<keyword evidence="1" id="KW-1185">Reference proteome</keyword>
<protein>
    <submittedName>
        <fullName evidence="2">WAPL domain-containing protein</fullName>
    </submittedName>
</protein>
<evidence type="ECO:0000313" key="2">
    <source>
        <dbReference type="WBParaSite" id="Hba_02308"/>
    </source>
</evidence>
<dbReference type="AlphaFoldDB" id="A0A1I7WCA5"/>